<keyword evidence="5" id="KW-0411">Iron-sulfur</keyword>
<dbReference type="RefSeq" id="WP_014809858.1">
    <property type="nucleotide sequence ID" value="NC_018025.1"/>
</dbReference>
<organism evidence="7 8">
    <name type="scientific">Desulfomonile tiedjei (strain ATCC 49306 / DSM 6799 / DCB-1)</name>
    <dbReference type="NCBI Taxonomy" id="706587"/>
    <lineage>
        <taxon>Bacteria</taxon>
        <taxon>Pseudomonadati</taxon>
        <taxon>Thermodesulfobacteriota</taxon>
        <taxon>Desulfomonilia</taxon>
        <taxon>Desulfomonilales</taxon>
        <taxon>Desulfomonilaceae</taxon>
        <taxon>Desulfomonile</taxon>
    </lineage>
</organism>
<dbReference type="InterPro" id="IPR006058">
    <property type="entry name" value="2Fe2S_fd_BS"/>
</dbReference>
<dbReference type="InterPro" id="IPR012675">
    <property type="entry name" value="Beta-grasp_dom_sf"/>
</dbReference>
<gene>
    <name evidence="7" type="ordered locus">Desti_2010</name>
</gene>
<feature type="domain" description="2Fe-2S ferredoxin-type" evidence="6">
    <location>
        <begin position="1"/>
        <end position="76"/>
    </location>
</feature>
<dbReference type="InterPro" id="IPR001041">
    <property type="entry name" value="2Fe-2S_ferredoxin-type"/>
</dbReference>
<keyword evidence="3" id="KW-0560">Oxidoreductase</keyword>
<evidence type="ECO:0000256" key="1">
    <source>
        <dbReference type="ARBA" id="ARBA00022714"/>
    </source>
</evidence>
<dbReference type="GO" id="GO:0051537">
    <property type="term" value="F:2 iron, 2 sulfur cluster binding"/>
    <property type="evidence" value="ECO:0007669"/>
    <property type="project" value="UniProtKB-KW"/>
</dbReference>
<keyword evidence="2" id="KW-0479">Metal-binding</keyword>
<proteinExistence type="predicted"/>
<dbReference type="Pfam" id="PF01799">
    <property type="entry name" value="Fer2_2"/>
    <property type="match status" value="1"/>
</dbReference>
<keyword evidence="1" id="KW-0001">2Fe-2S</keyword>
<protein>
    <submittedName>
        <fullName evidence="7">Aerobic-type carbon monoxide dehydrogenase, small subunit CoxS/CutS-like protein</fullName>
    </submittedName>
</protein>
<dbReference type="CDD" id="cd00207">
    <property type="entry name" value="fer2"/>
    <property type="match status" value="1"/>
</dbReference>
<accession>I4C573</accession>
<dbReference type="Gene3D" id="1.10.150.120">
    <property type="entry name" value="[2Fe-2S]-binding domain"/>
    <property type="match status" value="1"/>
</dbReference>
<evidence type="ECO:0000256" key="2">
    <source>
        <dbReference type="ARBA" id="ARBA00022723"/>
    </source>
</evidence>
<dbReference type="PROSITE" id="PS51085">
    <property type="entry name" value="2FE2S_FER_2"/>
    <property type="match status" value="1"/>
</dbReference>
<dbReference type="InterPro" id="IPR002888">
    <property type="entry name" value="2Fe-2S-bd"/>
</dbReference>
<dbReference type="EMBL" id="CP003360">
    <property type="protein sequence ID" value="AFM24714.1"/>
    <property type="molecule type" value="Genomic_DNA"/>
</dbReference>
<dbReference type="SUPFAM" id="SSF47741">
    <property type="entry name" value="CO dehydrogenase ISP C-domain like"/>
    <property type="match status" value="1"/>
</dbReference>
<keyword evidence="8" id="KW-1185">Reference proteome</keyword>
<dbReference type="Pfam" id="PF00111">
    <property type="entry name" value="Fer2"/>
    <property type="match status" value="1"/>
</dbReference>
<dbReference type="PATRIC" id="fig|706587.4.peg.2308"/>
<dbReference type="OrthoDB" id="9775084at2"/>
<dbReference type="HOGENOM" id="CLU_052511_3_0_7"/>
<dbReference type="eggNOG" id="COG2080">
    <property type="taxonomic scope" value="Bacteria"/>
</dbReference>
<keyword evidence="4" id="KW-0408">Iron</keyword>
<dbReference type="Gene3D" id="3.10.20.30">
    <property type="match status" value="1"/>
</dbReference>
<dbReference type="GO" id="GO:0046872">
    <property type="term" value="F:metal ion binding"/>
    <property type="evidence" value="ECO:0007669"/>
    <property type="project" value="UniProtKB-KW"/>
</dbReference>
<dbReference type="KEGG" id="dti:Desti_2010"/>
<dbReference type="STRING" id="706587.Desti_2010"/>
<reference evidence="8" key="1">
    <citation type="submission" date="2012-06" db="EMBL/GenBank/DDBJ databases">
        <title>Complete sequence of chromosome of Desulfomonile tiedjei DSM 6799.</title>
        <authorList>
            <person name="Lucas S."/>
            <person name="Copeland A."/>
            <person name="Lapidus A."/>
            <person name="Glavina del Rio T."/>
            <person name="Dalin E."/>
            <person name="Tice H."/>
            <person name="Bruce D."/>
            <person name="Goodwin L."/>
            <person name="Pitluck S."/>
            <person name="Peters L."/>
            <person name="Ovchinnikova G."/>
            <person name="Zeytun A."/>
            <person name="Lu M."/>
            <person name="Kyrpides N."/>
            <person name="Mavromatis K."/>
            <person name="Ivanova N."/>
            <person name="Brettin T."/>
            <person name="Detter J.C."/>
            <person name="Han C."/>
            <person name="Larimer F."/>
            <person name="Land M."/>
            <person name="Hauser L."/>
            <person name="Markowitz V."/>
            <person name="Cheng J.-F."/>
            <person name="Hugenholtz P."/>
            <person name="Woyke T."/>
            <person name="Wu D."/>
            <person name="Spring S."/>
            <person name="Schroeder M."/>
            <person name="Brambilla E."/>
            <person name="Klenk H.-P."/>
            <person name="Eisen J.A."/>
        </authorList>
    </citation>
    <scope>NUCLEOTIDE SEQUENCE [LARGE SCALE GENOMIC DNA]</scope>
    <source>
        <strain evidence="8">ATCC 49306 / DSM 6799 / DCB-1</strain>
    </source>
</reference>
<dbReference type="InterPro" id="IPR036010">
    <property type="entry name" value="2Fe-2S_ferredoxin-like_sf"/>
</dbReference>
<dbReference type="InterPro" id="IPR051452">
    <property type="entry name" value="Diverse_Oxidoreductases"/>
</dbReference>
<name>I4C573_DESTA</name>
<evidence type="ECO:0000256" key="3">
    <source>
        <dbReference type="ARBA" id="ARBA00023002"/>
    </source>
</evidence>
<sequence>MIELKVNAQTFQVDVDPDTPLLWVLREELGLQGTKYSCGIGECGACMVHVNGEATRSCVTPVSEVTEKEITTIEGLAGSIATALREAWVEGDVPQCGYCQPGQIMKAAELLASNPQPSDSDIDAAMSQVLCRCGTYNEIRRAIHQAARRTRT</sequence>
<evidence type="ECO:0000313" key="7">
    <source>
        <dbReference type="EMBL" id="AFM24714.1"/>
    </source>
</evidence>
<dbReference type="PROSITE" id="PS00197">
    <property type="entry name" value="2FE2S_FER_1"/>
    <property type="match status" value="1"/>
</dbReference>
<dbReference type="PANTHER" id="PTHR44379">
    <property type="entry name" value="OXIDOREDUCTASE WITH IRON-SULFUR SUBUNIT"/>
    <property type="match status" value="1"/>
</dbReference>
<dbReference type="AlphaFoldDB" id="I4C573"/>
<dbReference type="SUPFAM" id="SSF54292">
    <property type="entry name" value="2Fe-2S ferredoxin-like"/>
    <property type="match status" value="1"/>
</dbReference>
<dbReference type="GO" id="GO:0016491">
    <property type="term" value="F:oxidoreductase activity"/>
    <property type="evidence" value="ECO:0007669"/>
    <property type="project" value="UniProtKB-KW"/>
</dbReference>
<evidence type="ECO:0000313" key="8">
    <source>
        <dbReference type="Proteomes" id="UP000006055"/>
    </source>
</evidence>
<evidence type="ECO:0000256" key="4">
    <source>
        <dbReference type="ARBA" id="ARBA00023004"/>
    </source>
</evidence>
<dbReference type="PANTHER" id="PTHR44379:SF2">
    <property type="entry name" value="BLR6218 PROTEIN"/>
    <property type="match status" value="1"/>
</dbReference>
<dbReference type="Proteomes" id="UP000006055">
    <property type="component" value="Chromosome"/>
</dbReference>
<dbReference type="InterPro" id="IPR036884">
    <property type="entry name" value="2Fe-2S-bd_dom_sf"/>
</dbReference>
<evidence type="ECO:0000256" key="5">
    <source>
        <dbReference type="ARBA" id="ARBA00023014"/>
    </source>
</evidence>
<evidence type="ECO:0000259" key="6">
    <source>
        <dbReference type="PROSITE" id="PS51085"/>
    </source>
</evidence>